<name>A0ABP8M803_9BACT</name>
<dbReference type="PANTHER" id="PTHR43280:SF32">
    <property type="entry name" value="TRANSCRIPTIONAL REGULATORY PROTEIN"/>
    <property type="match status" value="1"/>
</dbReference>
<organism evidence="5 6">
    <name type="scientific">Ravibacter arvi</name>
    <dbReference type="NCBI Taxonomy" id="2051041"/>
    <lineage>
        <taxon>Bacteria</taxon>
        <taxon>Pseudomonadati</taxon>
        <taxon>Bacteroidota</taxon>
        <taxon>Cytophagia</taxon>
        <taxon>Cytophagales</taxon>
        <taxon>Spirosomataceae</taxon>
        <taxon>Ravibacter</taxon>
    </lineage>
</organism>
<evidence type="ECO:0000256" key="1">
    <source>
        <dbReference type="ARBA" id="ARBA00023015"/>
    </source>
</evidence>
<keyword evidence="2" id="KW-0238">DNA-binding</keyword>
<evidence type="ECO:0000256" key="3">
    <source>
        <dbReference type="ARBA" id="ARBA00023163"/>
    </source>
</evidence>
<protein>
    <recommendedName>
        <fullName evidence="4">HTH araC/xylS-type domain-containing protein</fullName>
    </recommendedName>
</protein>
<sequence length="127" mass="14740">MSEAAETHYGERKDEITDRYFELIHSHLEDLLSGSADLMFELREIADRLSVSQKHLIRVVNETRGNHPCHFYVQAILEKSKHLMATTQIPISEIARRLTYDPSNFTKFFKKYEGVTPLQYRNSVAAP</sequence>
<dbReference type="SMART" id="SM00342">
    <property type="entry name" value="HTH_ARAC"/>
    <property type="match status" value="1"/>
</dbReference>
<comment type="caution">
    <text evidence="5">The sequence shown here is derived from an EMBL/GenBank/DDBJ whole genome shotgun (WGS) entry which is preliminary data.</text>
</comment>
<dbReference type="PANTHER" id="PTHR43280">
    <property type="entry name" value="ARAC-FAMILY TRANSCRIPTIONAL REGULATOR"/>
    <property type="match status" value="1"/>
</dbReference>
<dbReference type="PROSITE" id="PS01124">
    <property type="entry name" value="HTH_ARAC_FAMILY_2"/>
    <property type="match status" value="1"/>
</dbReference>
<dbReference type="EMBL" id="BAABEY010000033">
    <property type="protein sequence ID" value="GAA4444989.1"/>
    <property type="molecule type" value="Genomic_DNA"/>
</dbReference>
<proteinExistence type="predicted"/>
<dbReference type="Gene3D" id="1.10.10.60">
    <property type="entry name" value="Homeodomain-like"/>
    <property type="match status" value="1"/>
</dbReference>
<evidence type="ECO:0000313" key="6">
    <source>
        <dbReference type="Proteomes" id="UP001501508"/>
    </source>
</evidence>
<dbReference type="InterPro" id="IPR018060">
    <property type="entry name" value="HTH_AraC"/>
</dbReference>
<keyword evidence="1" id="KW-0805">Transcription regulation</keyword>
<reference evidence="6" key="1">
    <citation type="journal article" date="2019" name="Int. J. Syst. Evol. Microbiol.">
        <title>The Global Catalogue of Microorganisms (GCM) 10K type strain sequencing project: providing services to taxonomists for standard genome sequencing and annotation.</title>
        <authorList>
            <consortium name="The Broad Institute Genomics Platform"/>
            <consortium name="The Broad Institute Genome Sequencing Center for Infectious Disease"/>
            <person name="Wu L."/>
            <person name="Ma J."/>
        </authorList>
    </citation>
    <scope>NUCLEOTIDE SEQUENCE [LARGE SCALE GENOMIC DNA]</scope>
    <source>
        <strain evidence="6">JCM 31920</strain>
    </source>
</reference>
<dbReference type="RefSeq" id="WP_345031751.1">
    <property type="nucleotide sequence ID" value="NZ_BAABEY010000033.1"/>
</dbReference>
<keyword evidence="6" id="KW-1185">Reference proteome</keyword>
<dbReference type="Pfam" id="PF12833">
    <property type="entry name" value="HTH_18"/>
    <property type="match status" value="1"/>
</dbReference>
<evidence type="ECO:0000259" key="4">
    <source>
        <dbReference type="PROSITE" id="PS01124"/>
    </source>
</evidence>
<dbReference type="InterPro" id="IPR009057">
    <property type="entry name" value="Homeodomain-like_sf"/>
</dbReference>
<keyword evidence="3" id="KW-0804">Transcription</keyword>
<evidence type="ECO:0000313" key="5">
    <source>
        <dbReference type="EMBL" id="GAA4444989.1"/>
    </source>
</evidence>
<dbReference type="Proteomes" id="UP001501508">
    <property type="component" value="Unassembled WGS sequence"/>
</dbReference>
<dbReference type="SUPFAM" id="SSF46689">
    <property type="entry name" value="Homeodomain-like"/>
    <property type="match status" value="1"/>
</dbReference>
<gene>
    <name evidence="5" type="ORF">GCM10023091_35930</name>
</gene>
<accession>A0ABP8M803</accession>
<feature type="domain" description="HTH araC/xylS-type" evidence="4">
    <location>
        <begin position="18"/>
        <end position="123"/>
    </location>
</feature>
<evidence type="ECO:0000256" key="2">
    <source>
        <dbReference type="ARBA" id="ARBA00023125"/>
    </source>
</evidence>